<keyword evidence="3" id="KW-1185">Reference proteome</keyword>
<accession>A0AAE8SVV1</accession>
<evidence type="ECO:0000256" key="1">
    <source>
        <dbReference type="SAM" id="MobiDB-lite"/>
    </source>
</evidence>
<dbReference type="SUPFAM" id="SSF57850">
    <property type="entry name" value="RING/U-box"/>
    <property type="match status" value="1"/>
</dbReference>
<evidence type="ECO:0008006" key="4">
    <source>
        <dbReference type="Google" id="ProtNLM"/>
    </source>
</evidence>
<proteinExistence type="predicted"/>
<evidence type="ECO:0000313" key="2">
    <source>
        <dbReference type="EMBL" id="SPO03103.1"/>
    </source>
</evidence>
<dbReference type="AlphaFoldDB" id="A0AAE8SVV1"/>
<feature type="region of interest" description="Disordered" evidence="1">
    <location>
        <begin position="16"/>
        <end position="92"/>
    </location>
</feature>
<reference evidence="2" key="1">
    <citation type="submission" date="2018-03" db="EMBL/GenBank/DDBJ databases">
        <authorList>
            <person name="Guldener U."/>
        </authorList>
    </citation>
    <scope>NUCLEOTIDE SEQUENCE</scope>
</reference>
<dbReference type="EMBL" id="ONZQ02000007">
    <property type="protein sequence ID" value="SPO03103.1"/>
    <property type="molecule type" value="Genomic_DNA"/>
</dbReference>
<dbReference type="GO" id="GO:0004842">
    <property type="term" value="F:ubiquitin-protein transferase activity"/>
    <property type="evidence" value="ECO:0007669"/>
    <property type="project" value="TreeGrafter"/>
</dbReference>
<protein>
    <recommendedName>
        <fullName evidence="4">Cell cycle control protein</fullName>
    </recommendedName>
</protein>
<sequence length="360" mass="39476">MDDELFEVEVSVIESRPRAPAAQVFVDLTDEPDSPPSNSRRPAPQARRTPARRDGSFPPGAGDADPVIDLTGDDPSSPAEPRRAPPRSSVSDLDDIIILRSHTHTHFHTHSHSHTTANAGGYHGPDATRRELSARLAAADARRARSHHRETAAARHRRLLNSFQPTLNAYLPPLDMRAIFPDFLPQPPPNNARAGADGGIGAARRGANLDVHLDFHQLAGFGQDAHLHHHHHHHHNEPPAASRNKMEIAPPREGFTRDTGEDTVVVCPACGDELEYDPGKGEGKRRKRDKGDHHFWVVKACGHVYCQNCFEARRPTTRNQSKFPALDGSAVAAPQAKVRCAVEDCKSEVTVKGAWVGIFL</sequence>
<evidence type="ECO:0000313" key="3">
    <source>
        <dbReference type="Proteomes" id="UP001187682"/>
    </source>
</evidence>
<organism evidence="2 3">
    <name type="scientific">Cephalotrichum gorgonifer</name>
    <dbReference type="NCBI Taxonomy" id="2041049"/>
    <lineage>
        <taxon>Eukaryota</taxon>
        <taxon>Fungi</taxon>
        <taxon>Dikarya</taxon>
        <taxon>Ascomycota</taxon>
        <taxon>Pezizomycotina</taxon>
        <taxon>Sordariomycetes</taxon>
        <taxon>Hypocreomycetidae</taxon>
        <taxon>Microascales</taxon>
        <taxon>Microascaceae</taxon>
        <taxon>Cephalotrichum</taxon>
    </lineage>
</organism>
<comment type="caution">
    <text evidence="2">The sequence shown here is derived from an EMBL/GenBank/DDBJ whole genome shotgun (WGS) entry which is preliminary data.</text>
</comment>
<name>A0AAE8SVV1_9PEZI</name>
<gene>
    <name evidence="2" type="ORF">DNG_05785</name>
</gene>
<dbReference type="GO" id="GO:0033768">
    <property type="term" value="C:SUMO-targeted ubiquitin ligase complex"/>
    <property type="evidence" value="ECO:0007669"/>
    <property type="project" value="TreeGrafter"/>
</dbReference>
<dbReference type="PANTHER" id="PTHR28042:SF1">
    <property type="entry name" value="E3 UBIQUITIN-PROTEIN LIGASE COMPLEX SLX5-SLX8 SUBUNIT SLX5"/>
    <property type="match status" value="1"/>
</dbReference>
<dbReference type="InterPro" id="IPR038886">
    <property type="entry name" value="E3_SLX5/Rfp1"/>
</dbReference>
<dbReference type="Proteomes" id="UP001187682">
    <property type="component" value="Unassembled WGS sequence"/>
</dbReference>
<dbReference type="PANTHER" id="PTHR28042">
    <property type="entry name" value="E3 UBIQUITIN-PROTEIN LIGASE COMPLEX SLX5-SLX8 SUBUNIT SLX5"/>
    <property type="match status" value="1"/>
</dbReference>